<reference evidence="1" key="1">
    <citation type="journal article" date="2021" name="PeerJ">
        <title>Extensive microbial diversity within the chicken gut microbiome revealed by metagenomics and culture.</title>
        <authorList>
            <person name="Gilroy R."/>
            <person name="Ravi A."/>
            <person name="Getino M."/>
            <person name="Pursley I."/>
            <person name="Horton D.L."/>
            <person name="Alikhan N.F."/>
            <person name="Baker D."/>
            <person name="Gharbi K."/>
            <person name="Hall N."/>
            <person name="Watson M."/>
            <person name="Adriaenssens E.M."/>
            <person name="Foster-Nyarko E."/>
            <person name="Jarju S."/>
            <person name="Secka A."/>
            <person name="Antonio M."/>
            <person name="Oren A."/>
            <person name="Chaudhuri R.R."/>
            <person name="La Ragione R."/>
            <person name="Hildebrand F."/>
            <person name="Pallen M.J."/>
        </authorList>
    </citation>
    <scope>NUCLEOTIDE SEQUENCE</scope>
    <source>
        <strain evidence="1">USAMLcec2-132</strain>
    </source>
</reference>
<evidence type="ECO:0000313" key="1">
    <source>
        <dbReference type="EMBL" id="HJC24653.1"/>
    </source>
</evidence>
<comment type="caution">
    <text evidence="1">The sequence shown here is derived from an EMBL/GenBank/DDBJ whole genome shotgun (WGS) entry which is preliminary data.</text>
</comment>
<gene>
    <name evidence="1" type="ORF">H9761_13265</name>
</gene>
<accession>A0A9D2NGZ0</accession>
<name>A0A9D2NGZ0_9FIRM</name>
<sequence>MTMIDEFLQEVGSINWFGHGKKTANEYHVIHSIFEAYDDWNEKMLRTWEPHICALENIAVERIGDEQIDNIFSIISSEIGDIIWREWSYFITRWHLEGEAGLENEMLDMVKRDVSWACIEKALNIQGFFSTLLEIYKDGYFPCAWTGDYPNGNAVVL</sequence>
<reference evidence="1" key="2">
    <citation type="submission" date="2021-04" db="EMBL/GenBank/DDBJ databases">
        <authorList>
            <person name="Gilroy R."/>
        </authorList>
    </citation>
    <scope>NUCLEOTIDE SEQUENCE</scope>
    <source>
        <strain evidence="1">USAMLcec2-132</strain>
    </source>
</reference>
<dbReference type="AlphaFoldDB" id="A0A9D2NGZ0"/>
<dbReference type="EMBL" id="DWWS01000046">
    <property type="protein sequence ID" value="HJC24653.1"/>
    <property type="molecule type" value="Genomic_DNA"/>
</dbReference>
<protein>
    <submittedName>
        <fullName evidence="1">Uncharacterized protein</fullName>
    </submittedName>
</protein>
<evidence type="ECO:0000313" key="2">
    <source>
        <dbReference type="Proteomes" id="UP000823891"/>
    </source>
</evidence>
<organism evidence="1 2">
    <name type="scientific">Candidatus Eisenbergiella merdavium</name>
    <dbReference type="NCBI Taxonomy" id="2838551"/>
    <lineage>
        <taxon>Bacteria</taxon>
        <taxon>Bacillati</taxon>
        <taxon>Bacillota</taxon>
        <taxon>Clostridia</taxon>
        <taxon>Lachnospirales</taxon>
        <taxon>Lachnospiraceae</taxon>
        <taxon>Eisenbergiella</taxon>
    </lineage>
</organism>
<proteinExistence type="predicted"/>
<dbReference type="Proteomes" id="UP000823891">
    <property type="component" value="Unassembled WGS sequence"/>
</dbReference>